<dbReference type="GO" id="GO:0004345">
    <property type="term" value="F:glucose-6-phosphate dehydrogenase activity"/>
    <property type="evidence" value="ECO:0007669"/>
    <property type="project" value="UniProtKB-UniRule"/>
</dbReference>
<dbReference type="Gene3D" id="3.30.360.10">
    <property type="entry name" value="Dihydrodipicolinate Reductase, domain 2"/>
    <property type="match status" value="1"/>
</dbReference>
<dbReference type="PANTHER" id="PTHR23429">
    <property type="entry name" value="GLUCOSE-6-PHOSPHATE 1-DEHYDROGENASE G6PD"/>
    <property type="match status" value="1"/>
</dbReference>
<evidence type="ECO:0000259" key="9">
    <source>
        <dbReference type="Pfam" id="PF02781"/>
    </source>
</evidence>
<dbReference type="PRINTS" id="PR00079">
    <property type="entry name" value="G6PDHDRGNASE"/>
</dbReference>
<dbReference type="PIRSF" id="PIRSF000110">
    <property type="entry name" value="G6PD"/>
    <property type="match status" value="1"/>
</dbReference>
<dbReference type="KEGG" id="epl:P4G45_16710"/>
<keyword evidence="4 6" id="KW-0560">Oxidoreductase</keyword>
<dbReference type="Gene3D" id="3.40.50.720">
    <property type="entry name" value="NAD(P)-binding Rossmann-like Domain"/>
    <property type="match status" value="1"/>
</dbReference>
<feature type="binding site" evidence="6">
    <location>
        <position position="172"/>
    </location>
    <ligand>
        <name>substrate</name>
    </ligand>
</feature>
<accession>A0AAU7CY22</accession>
<evidence type="ECO:0000256" key="3">
    <source>
        <dbReference type="ARBA" id="ARBA00022857"/>
    </source>
</evidence>
<comment type="pathway">
    <text evidence="1 6">Carbohydrate degradation; pentose phosphate pathway; D-ribulose 5-phosphate from D-glucose 6-phosphate (oxidative stage): step 1/3.</text>
</comment>
<feature type="domain" description="Glucose-6-phosphate dehydrogenase C-terminal" evidence="9">
    <location>
        <begin position="180"/>
        <end position="445"/>
    </location>
</feature>
<dbReference type="SUPFAM" id="SSF55347">
    <property type="entry name" value="Glyceraldehyde-3-phosphate dehydrogenase-like, C-terminal domain"/>
    <property type="match status" value="1"/>
</dbReference>
<evidence type="ECO:0000256" key="7">
    <source>
        <dbReference type="SAM" id="MobiDB-lite"/>
    </source>
</evidence>
<proteinExistence type="inferred from homology"/>
<dbReference type="PANTHER" id="PTHR23429:SF0">
    <property type="entry name" value="GLUCOSE-6-PHOSPHATE 1-DEHYDROGENASE"/>
    <property type="match status" value="1"/>
</dbReference>
<protein>
    <recommendedName>
        <fullName evidence="6">Glucose-6-phosphate 1-dehydrogenase</fullName>
        <shortName evidence="6">G6PD</shortName>
        <ecNumber evidence="6">1.1.1.49</ecNumber>
    </recommendedName>
</protein>
<reference evidence="10" key="1">
    <citation type="submission" date="2023-03" db="EMBL/GenBank/DDBJ databases">
        <title>Edaphobacter sp.</title>
        <authorList>
            <person name="Huber K.J."/>
            <person name="Papendorf J."/>
            <person name="Pilke C."/>
            <person name="Bunk B."/>
            <person name="Sproeer C."/>
            <person name="Pester M."/>
        </authorList>
    </citation>
    <scope>NUCLEOTIDE SEQUENCE</scope>
    <source>
        <strain evidence="10">DSM 109919</strain>
    </source>
</reference>
<comment type="catalytic activity">
    <reaction evidence="6">
        <text>D-glucose 6-phosphate + NADP(+) = 6-phospho-D-glucono-1,5-lactone + NADPH + H(+)</text>
        <dbReference type="Rhea" id="RHEA:15841"/>
        <dbReference type="ChEBI" id="CHEBI:15378"/>
        <dbReference type="ChEBI" id="CHEBI:57783"/>
        <dbReference type="ChEBI" id="CHEBI:57955"/>
        <dbReference type="ChEBI" id="CHEBI:58349"/>
        <dbReference type="ChEBI" id="CHEBI:61548"/>
        <dbReference type="EC" id="1.1.1.49"/>
    </reaction>
</comment>
<evidence type="ECO:0000256" key="1">
    <source>
        <dbReference type="ARBA" id="ARBA00004937"/>
    </source>
</evidence>
<dbReference type="EMBL" id="CP121194">
    <property type="protein sequence ID" value="XBH10101.1"/>
    <property type="molecule type" value="Genomic_DNA"/>
</dbReference>
<evidence type="ECO:0000256" key="6">
    <source>
        <dbReference type="HAMAP-Rule" id="MF_00966"/>
    </source>
</evidence>
<organism evidence="10">
    <name type="scientific">Edaphobacter paludis</name>
    <dbReference type="NCBI Taxonomy" id="3035702"/>
    <lineage>
        <taxon>Bacteria</taxon>
        <taxon>Pseudomonadati</taxon>
        <taxon>Acidobacteriota</taxon>
        <taxon>Terriglobia</taxon>
        <taxon>Terriglobales</taxon>
        <taxon>Acidobacteriaceae</taxon>
        <taxon>Edaphobacter</taxon>
    </lineage>
</organism>
<name>A0AAU7CY22_9BACT</name>
<feature type="active site" description="Proton acceptor" evidence="6">
    <location>
        <position position="230"/>
    </location>
</feature>
<dbReference type="Pfam" id="PF02781">
    <property type="entry name" value="G6PD_C"/>
    <property type="match status" value="1"/>
</dbReference>
<dbReference type="InterPro" id="IPR022674">
    <property type="entry name" value="G6P_DH_NAD-bd"/>
</dbReference>
<dbReference type="AlphaFoldDB" id="A0AAU7CY22"/>
<keyword evidence="3 6" id="KW-0521">NADP</keyword>
<feature type="binding site" evidence="6">
    <location>
        <position position="168"/>
    </location>
    <ligand>
        <name>substrate</name>
    </ligand>
</feature>
<comment type="similarity">
    <text evidence="6">Belongs to the glucose-6-phosphate dehydrogenase family.</text>
</comment>
<evidence type="ECO:0000313" key="10">
    <source>
        <dbReference type="EMBL" id="XBH10101.1"/>
    </source>
</evidence>
<dbReference type="GO" id="GO:0009051">
    <property type="term" value="P:pentose-phosphate shunt, oxidative branch"/>
    <property type="evidence" value="ECO:0007669"/>
    <property type="project" value="TreeGrafter"/>
</dbReference>
<feature type="binding site" evidence="6">
    <location>
        <position position="138"/>
    </location>
    <ligand>
        <name>NADP(+)</name>
        <dbReference type="ChEBI" id="CHEBI:58349"/>
    </ligand>
</feature>
<keyword evidence="2 6" id="KW-0313">Glucose metabolism</keyword>
<feature type="region of interest" description="Disordered" evidence="7">
    <location>
        <begin position="441"/>
        <end position="470"/>
    </location>
</feature>
<feature type="domain" description="Glucose-6-phosphate dehydrogenase NAD-binding" evidence="8">
    <location>
        <begin position="10"/>
        <end position="177"/>
    </location>
</feature>
<evidence type="ECO:0000259" key="8">
    <source>
        <dbReference type="Pfam" id="PF00479"/>
    </source>
</evidence>
<evidence type="ECO:0000256" key="4">
    <source>
        <dbReference type="ARBA" id="ARBA00023002"/>
    </source>
</evidence>
<dbReference type="SUPFAM" id="SSF51735">
    <property type="entry name" value="NAD(P)-binding Rossmann-fold domains"/>
    <property type="match status" value="1"/>
</dbReference>
<keyword evidence="5 6" id="KW-0119">Carbohydrate metabolism</keyword>
<comment type="function">
    <text evidence="6">Catalyzes the oxidation of glucose 6-phosphate to 6-phosphogluconolactone.</text>
</comment>
<dbReference type="InterPro" id="IPR001282">
    <property type="entry name" value="G6P_DH"/>
</dbReference>
<comment type="caution">
    <text evidence="6">Lacks conserved residue(s) required for the propagation of feature annotation.</text>
</comment>
<dbReference type="EC" id="1.1.1.49" evidence="6"/>
<dbReference type="InterPro" id="IPR036291">
    <property type="entry name" value="NAD(P)-bd_dom_sf"/>
</dbReference>
<dbReference type="GO" id="GO:0006006">
    <property type="term" value="P:glucose metabolic process"/>
    <property type="evidence" value="ECO:0007669"/>
    <property type="project" value="UniProtKB-KW"/>
</dbReference>
<gene>
    <name evidence="6 10" type="primary">zwf</name>
    <name evidence="10" type="ORF">P4G45_16710</name>
</gene>
<evidence type="ECO:0000256" key="5">
    <source>
        <dbReference type="ARBA" id="ARBA00023277"/>
    </source>
</evidence>
<evidence type="ECO:0000256" key="2">
    <source>
        <dbReference type="ARBA" id="ARBA00022526"/>
    </source>
</evidence>
<dbReference type="GO" id="GO:0050661">
    <property type="term" value="F:NADP binding"/>
    <property type="evidence" value="ECO:0007669"/>
    <property type="project" value="UniProtKB-UniRule"/>
</dbReference>
<feature type="binding site" evidence="6">
    <location>
        <position position="206"/>
    </location>
    <ligand>
        <name>substrate</name>
    </ligand>
</feature>
<dbReference type="InterPro" id="IPR022675">
    <property type="entry name" value="G6P_DH_C"/>
</dbReference>
<feature type="binding site" evidence="6">
    <location>
        <position position="225"/>
    </location>
    <ligand>
        <name>substrate</name>
    </ligand>
</feature>
<dbReference type="HAMAP" id="MF_00966">
    <property type="entry name" value="G6PD"/>
    <property type="match status" value="1"/>
</dbReference>
<dbReference type="GO" id="GO:0005829">
    <property type="term" value="C:cytosol"/>
    <property type="evidence" value="ECO:0007669"/>
    <property type="project" value="TreeGrafter"/>
</dbReference>
<sequence>MDQQHSDALVFFGATGDLAYKKIFPALQSMIKRGTLNVPVIGVAKAGWNLDQLKARAKDSLEQHGGLDPAAWQKLSELLRYVDGDYADAATFTAVRKELGSAQFPAHYLAIPPSLFEKVVEQLVQSGCAKGARIIVEKPFGHDLASAQALNRILLSAFPESSIFRIDHYLAKGPVHNMVSFRFSNSFLEPLWNRNYIESVQLTMAESFGIEGRGSFYDQTGAIRDVVQNHIFQVMCNLAMECPARNDAASIRDEKVKVLKAIPPIDPENLVRGQFRGYLDEKGVAPGSQMETFAALRLGVHSWRWDGVPFYIRAGKELPVTVMEVIARYRKPPTTNLTQPNTPQNYMRFRVSPETTVAMGVSAAAPTGTGRRDEIEMVASRHPCPDEMEAYERVLGDAMAGDATLFARQDYVEEAWRIVDPVLKASTPVYPYETHTWGPKQVNQTVLPPGGWDQPQQDEPEDFRIVKPQE</sequence>
<dbReference type="NCBIfam" id="TIGR00871">
    <property type="entry name" value="zwf"/>
    <property type="match status" value="1"/>
</dbReference>
<feature type="binding site" evidence="6">
    <location>
        <position position="316"/>
    </location>
    <ligand>
        <name>substrate</name>
    </ligand>
</feature>
<dbReference type="RefSeq" id="WP_348267607.1">
    <property type="nucleotide sequence ID" value="NZ_CP121194.1"/>
</dbReference>
<dbReference type="Pfam" id="PF00479">
    <property type="entry name" value="G6PD_N"/>
    <property type="match status" value="1"/>
</dbReference>